<protein>
    <recommendedName>
        <fullName evidence="4">Metallothionein</fullName>
    </recommendedName>
</protein>
<proteinExistence type="predicted"/>
<accession>A0A2T7NCY9</accession>
<evidence type="ECO:0008006" key="4">
    <source>
        <dbReference type="Google" id="ProtNLM"/>
    </source>
</evidence>
<organism evidence="2 3">
    <name type="scientific">Pomacea canaliculata</name>
    <name type="common">Golden apple snail</name>
    <dbReference type="NCBI Taxonomy" id="400727"/>
    <lineage>
        <taxon>Eukaryota</taxon>
        <taxon>Metazoa</taxon>
        <taxon>Spiralia</taxon>
        <taxon>Lophotrochozoa</taxon>
        <taxon>Mollusca</taxon>
        <taxon>Gastropoda</taxon>
        <taxon>Caenogastropoda</taxon>
        <taxon>Architaenioglossa</taxon>
        <taxon>Ampullarioidea</taxon>
        <taxon>Ampullariidae</taxon>
        <taxon>Pomacea</taxon>
    </lineage>
</organism>
<comment type="caution">
    <text evidence="2">The sequence shown here is derived from an EMBL/GenBank/DDBJ whole genome shotgun (WGS) entry which is preliminary data.</text>
</comment>
<evidence type="ECO:0000256" key="1">
    <source>
        <dbReference type="SAM" id="MobiDB-lite"/>
    </source>
</evidence>
<dbReference type="Proteomes" id="UP000245119">
    <property type="component" value="Linkage Group LG14"/>
</dbReference>
<gene>
    <name evidence="2" type="ORF">C0Q70_21593</name>
</gene>
<dbReference type="AlphaFoldDB" id="A0A2T7NCY9"/>
<keyword evidence="3" id="KW-1185">Reference proteome</keyword>
<evidence type="ECO:0000313" key="2">
    <source>
        <dbReference type="EMBL" id="PVD19034.1"/>
    </source>
</evidence>
<reference evidence="2 3" key="1">
    <citation type="submission" date="2018-04" db="EMBL/GenBank/DDBJ databases">
        <title>The genome of golden apple snail Pomacea canaliculata provides insight into stress tolerance and invasive adaptation.</title>
        <authorList>
            <person name="Liu C."/>
            <person name="Liu B."/>
            <person name="Ren Y."/>
            <person name="Zhang Y."/>
            <person name="Wang H."/>
            <person name="Li S."/>
            <person name="Jiang F."/>
            <person name="Yin L."/>
            <person name="Zhang G."/>
            <person name="Qian W."/>
            <person name="Fan W."/>
        </authorList>
    </citation>
    <scope>NUCLEOTIDE SEQUENCE [LARGE SCALE GENOMIC DNA]</scope>
    <source>
        <strain evidence="2">SZHN2017</strain>
        <tissue evidence="2">Muscle</tissue>
    </source>
</reference>
<sequence>MNNQTGCTCHFNPASQVCACCEAGACQCPLPNMHQCVQCGKESSDCGQRESDDDDDDYPPPPPPPPHHHHHRL</sequence>
<name>A0A2T7NCY9_POMCA</name>
<dbReference type="EMBL" id="PZQS01000014">
    <property type="protein sequence ID" value="PVD19034.1"/>
    <property type="molecule type" value="Genomic_DNA"/>
</dbReference>
<feature type="region of interest" description="Disordered" evidence="1">
    <location>
        <begin position="42"/>
        <end position="73"/>
    </location>
</feature>
<evidence type="ECO:0000313" key="3">
    <source>
        <dbReference type="Proteomes" id="UP000245119"/>
    </source>
</evidence>